<evidence type="ECO:0008006" key="3">
    <source>
        <dbReference type="Google" id="ProtNLM"/>
    </source>
</evidence>
<sequence>MESNEYGYIKDGKVFLKGFLEFPDREIGEVKEDEASSLKYFEDRFEIAQNKVDELAKAIEEATNKGSYLMKLVHLRKYLAEFDAIGDFVPLFESLGRYEVQIQEIILKNRVKNLEIKRALLAEAELIVAMDDMREASEKFKDLNLRWLKTGAVGEESREEVEGVFEKMRSEFYEKKSNLYAERQQLVEASIKEYEKLVEEAEGLGTTEDIEAAAEKLKTLQKQWKELGSIPAKVRTALWSRFRKANDDVFNKLKSLRKENRSKKAGVLRAELVEKAEAFMANEDATPEAIKRLVGDWKRLPKGGASKELADRFFYATDWVNERLFVEKLATAKFKGFKDKDETEQNKIRLRIVRDLLQRDMRELEVFKENMEKFHANSGAFNSIVSGKEEIKTRKVQVKKKLMEHFQQKSKS</sequence>
<evidence type="ECO:0000313" key="1">
    <source>
        <dbReference type="EMBL" id="BDD10752.1"/>
    </source>
</evidence>
<dbReference type="Pfam" id="PF03993">
    <property type="entry name" value="DUF349"/>
    <property type="match status" value="3"/>
</dbReference>
<dbReference type="Proteomes" id="UP001348817">
    <property type="component" value="Chromosome"/>
</dbReference>
<organism evidence="1 2">
    <name type="scientific">Fulvitalea axinellae</name>
    <dbReference type="NCBI Taxonomy" id="1182444"/>
    <lineage>
        <taxon>Bacteria</taxon>
        <taxon>Pseudomonadati</taxon>
        <taxon>Bacteroidota</taxon>
        <taxon>Cytophagia</taxon>
        <taxon>Cytophagales</taxon>
        <taxon>Persicobacteraceae</taxon>
        <taxon>Fulvitalea</taxon>
    </lineage>
</organism>
<reference evidence="1 2" key="1">
    <citation type="submission" date="2021-12" db="EMBL/GenBank/DDBJ databases">
        <title>Genome sequencing of bacteria with rrn-lacking chromosome and rrn-plasmid.</title>
        <authorList>
            <person name="Anda M."/>
            <person name="Iwasaki W."/>
        </authorList>
    </citation>
    <scope>NUCLEOTIDE SEQUENCE [LARGE SCALE GENOMIC DNA]</scope>
    <source>
        <strain evidence="1 2">DSM 100852</strain>
    </source>
</reference>
<keyword evidence="2" id="KW-1185">Reference proteome</keyword>
<dbReference type="InterPro" id="IPR007139">
    <property type="entry name" value="DUF349"/>
</dbReference>
<protein>
    <recommendedName>
        <fullName evidence="3">DUF349 domain-containing protein</fullName>
    </recommendedName>
</protein>
<name>A0AAU9CRZ0_9BACT</name>
<dbReference type="KEGG" id="fax:FUAX_31840"/>
<gene>
    <name evidence="1" type="ORF">FUAX_31840</name>
</gene>
<dbReference type="RefSeq" id="WP_338392288.1">
    <property type="nucleotide sequence ID" value="NZ_AP025314.1"/>
</dbReference>
<proteinExistence type="predicted"/>
<evidence type="ECO:0000313" key="2">
    <source>
        <dbReference type="Proteomes" id="UP001348817"/>
    </source>
</evidence>
<accession>A0AAU9CRZ0</accession>
<dbReference type="EMBL" id="AP025314">
    <property type="protein sequence ID" value="BDD10752.1"/>
    <property type="molecule type" value="Genomic_DNA"/>
</dbReference>
<dbReference type="AlphaFoldDB" id="A0AAU9CRZ0"/>